<evidence type="ECO:0000256" key="2">
    <source>
        <dbReference type="ARBA" id="ARBA00022741"/>
    </source>
</evidence>
<dbReference type="PANTHER" id="PTHR10903:SF188">
    <property type="entry name" value="GTPASE IMAP FAMILY MEMBER 2-LIKE-RELATED"/>
    <property type="match status" value="1"/>
</dbReference>
<dbReference type="SUPFAM" id="SSF52540">
    <property type="entry name" value="P-loop containing nucleoside triphosphate hydrolases"/>
    <property type="match status" value="1"/>
</dbReference>
<dbReference type="GO" id="GO:0005525">
    <property type="term" value="F:GTP binding"/>
    <property type="evidence" value="ECO:0007669"/>
    <property type="project" value="UniProtKB-KW"/>
</dbReference>
<dbReference type="KEGG" id="bspl:114869159"/>
<comment type="similarity">
    <text evidence="1">Belongs to the TRAFAC class TrmE-Era-EngA-EngB-Septin-like GTPase superfamily. AIG1/Toc34/Toc159-like paraseptin GTPase family. IAN subfamily.</text>
</comment>
<evidence type="ECO:0000259" key="4">
    <source>
        <dbReference type="PROSITE" id="PS51720"/>
    </source>
</evidence>
<dbReference type="Proteomes" id="UP000515150">
    <property type="component" value="Chromosome 14"/>
</dbReference>
<dbReference type="OrthoDB" id="8954335at2759"/>
<sequence length="436" mass="48705">MSFDKGSTSPPSDWTIAVFAKKTDFKKKVVDIICKHVSAENSTFTVITTPEVFDEQCLYPDQQIIDFMARSLPGPNIFILAIDSENSSEEDAVTQITKLQTTIGQNVTEQLAVVIEVIEDINIYDSLTCLRDAFSSIQLTTLTEDLADKCNKWRSGPFQYDYKNYSADVVRRRKNELESNRSVCLPSYHQCVARNNSPSTSQCTVALPAAAPTAAPCEPNKVSFNTNDDCFNIVLLGLTGTGKSASVNTILTYGNSSTKSKNFVQSEPSSMPITTECNAVVVEKFKRQIRVVDTPDFFNDHIKNSQAQIHECRKYCQPGQCVVLLVFQLGRFTDGEAKLLGKLEETFGWKIRDSAVVLLTHGESFEGNPDQFIGERSTLKSIVEACGNRYHVFRNTHKDPKQVVALMRKFPNCEKIFPKLSEKNPHNGKKNECSLC</sequence>
<feature type="domain" description="AIG1-type G" evidence="4">
    <location>
        <begin position="228"/>
        <end position="435"/>
    </location>
</feature>
<keyword evidence="5" id="KW-1185">Reference proteome</keyword>
<organism evidence="5 6">
    <name type="scientific">Betta splendens</name>
    <name type="common">Siamese fighting fish</name>
    <dbReference type="NCBI Taxonomy" id="158456"/>
    <lineage>
        <taxon>Eukaryota</taxon>
        <taxon>Metazoa</taxon>
        <taxon>Chordata</taxon>
        <taxon>Craniata</taxon>
        <taxon>Vertebrata</taxon>
        <taxon>Euteleostomi</taxon>
        <taxon>Actinopterygii</taxon>
        <taxon>Neopterygii</taxon>
        <taxon>Teleostei</taxon>
        <taxon>Neoteleostei</taxon>
        <taxon>Acanthomorphata</taxon>
        <taxon>Anabantaria</taxon>
        <taxon>Anabantiformes</taxon>
        <taxon>Anabantoidei</taxon>
        <taxon>Osphronemidae</taxon>
        <taxon>Betta</taxon>
    </lineage>
</organism>
<dbReference type="PANTHER" id="PTHR10903">
    <property type="entry name" value="GTPASE, IMAP FAMILY MEMBER-RELATED"/>
    <property type="match status" value="1"/>
</dbReference>
<dbReference type="InterPro" id="IPR045058">
    <property type="entry name" value="GIMA/IAN/Toc"/>
</dbReference>
<evidence type="ECO:0000256" key="1">
    <source>
        <dbReference type="ARBA" id="ARBA00008535"/>
    </source>
</evidence>
<evidence type="ECO:0000313" key="5">
    <source>
        <dbReference type="Proteomes" id="UP000515150"/>
    </source>
</evidence>
<dbReference type="GeneID" id="114869159"/>
<proteinExistence type="inferred from homology"/>
<keyword evidence="3" id="KW-0342">GTP-binding</keyword>
<evidence type="ECO:0000313" key="6">
    <source>
        <dbReference type="RefSeq" id="XP_029028922.1"/>
    </source>
</evidence>
<accession>A0A6P7P8J4</accession>
<name>A0A6P7P8J4_BETSP</name>
<dbReference type="InParanoid" id="A0A6P7P8J4"/>
<dbReference type="RefSeq" id="XP_029028922.1">
    <property type="nucleotide sequence ID" value="XM_029173089.3"/>
</dbReference>
<dbReference type="InterPro" id="IPR027417">
    <property type="entry name" value="P-loop_NTPase"/>
</dbReference>
<reference evidence="6" key="1">
    <citation type="submission" date="2025-08" db="UniProtKB">
        <authorList>
            <consortium name="RefSeq"/>
        </authorList>
    </citation>
    <scope>IDENTIFICATION</scope>
</reference>
<dbReference type="PROSITE" id="PS51720">
    <property type="entry name" value="G_AIG1"/>
    <property type="match status" value="1"/>
</dbReference>
<dbReference type="Gene3D" id="3.40.50.300">
    <property type="entry name" value="P-loop containing nucleotide triphosphate hydrolases"/>
    <property type="match status" value="2"/>
</dbReference>
<keyword evidence="2" id="KW-0547">Nucleotide-binding</keyword>
<dbReference type="AlphaFoldDB" id="A0A6P7P8J4"/>
<dbReference type="Pfam" id="PF04548">
    <property type="entry name" value="AIG1"/>
    <property type="match status" value="1"/>
</dbReference>
<evidence type="ECO:0000256" key="3">
    <source>
        <dbReference type="ARBA" id="ARBA00023134"/>
    </source>
</evidence>
<protein>
    <submittedName>
        <fullName evidence="6">GTPase IMAP family member 8-like</fullName>
    </submittedName>
</protein>
<gene>
    <name evidence="6" type="primary">LOC114869159</name>
</gene>
<dbReference type="InterPro" id="IPR006703">
    <property type="entry name" value="G_AIG1"/>
</dbReference>